<keyword evidence="4" id="KW-0479">Metal-binding</keyword>
<organism evidence="8">
    <name type="scientific">Ananas comosus var. bracteatus</name>
    <name type="common">red pineapple</name>
    <dbReference type="NCBI Taxonomy" id="296719"/>
    <lineage>
        <taxon>Eukaryota</taxon>
        <taxon>Viridiplantae</taxon>
        <taxon>Streptophyta</taxon>
        <taxon>Embryophyta</taxon>
        <taxon>Tracheophyta</taxon>
        <taxon>Spermatophyta</taxon>
        <taxon>Magnoliopsida</taxon>
        <taxon>Liliopsida</taxon>
        <taxon>Poales</taxon>
        <taxon>Bromeliaceae</taxon>
        <taxon>Bromelioideae</taxon>
        <taxon>Ananas</taxon>
    </lineage>
</organism>
<name>A0A6V7NFN9_ANACO</name>
<evidence type="ECO:0000259" key="7">
    <source>
        <dbReference type="PROSITE" id="PS51795"/>
    </source>
</evidence>
<reference evidence="8" key="1">
    <citation type="submission" date="2020-07" db="EMBL/GenBank/DDBJ databases">
        <authorList>
            <person name="Lin J."/>
        </authorList>
    </citation>
    <scope>NUCLEOTIDE SEQUENCE</scope>
</reference>
<dbReference type="PANTHER" id="PTHR33059">
    <property type="entry name" value="FCS-LIKE ZINC FINGER 5"/>
    <property type="match status" value="1"/>
</dbReference>
<evidence type="ECO:0000256" key="1">
    <source>
        <dbReference type="ARBA" id="ARBA00004496"/>
    </source>
</evidence>
<evidence type="ECO:0000256" key="6">
    <source>
        <dbReference type="SAM" id="MobiDB-lite"/>
    </source>
</evidence>
<accession>A0A6V7NFN9</accession>
<dbReference type="PANTHER" id="PTHR33059:SF4">
    <property type="entry name" value="FCS-LIKE ZINC FINGER 5"/>
    <property type="match status" value="1"/>
</dbReference>
<sequence length="119" mass="13616">MSESSHRKRPRTMARTTSKGEITHEVQTENHDESRRAKISSDASTCIESKSIKEDGEKVGELSQPLDFLHSCGACGRPLGLERDIYIYRGESAFCSAECRERHMRYDLTKRNSSLHQRE</sequence>
<keyword evidence="3" id="KW-0963">Cytoplasm</keyword>
<feature type="compositionally biased region" description="Basic and acidic residues" evidence="6">
    <location>
        <begin position="21"/>
        <end position="36"/>
    </location>
</feature>
<feature type="zinc finger region" description="FLZ-type" evidence="5">
    <location>
        <begin position="67"/>
        <end position="111"/>
    </location>
</feature>
<evidence type="ECO:0000256" key="5">
    <source>
        <dbReference type="PROSITE-ProRule" id="PRU01131"/>
    </source>
</evidence>
<feature type="region of interest" description="Disordered" evidence="6">
    <location>
        <begin position="1"/>
        <end position="44"/>
    </location>
</feature>
<evidence type="ECO:0000313" key="8">
    <source>
        <dbReference type="EMBL" id="CAD1817410.1"/>
    </source>
</evidence>
<evidence type="ECO:0000256" key="4">
    <source>
        <dbReference type="ARBA" id="ARBA00022723"/>
    </source>
</evidence>
<dbReference type="EMBL" id="LR862129">
    <property type="protein sequence ID" value="CAD1817410.1"/>
    <property type="molecule type" value="Genomic_DNA"/>
</dbReference>
<evidence type="ECO:0000256" key="2">
    <source>
        <dbReference type="ARBA" id="ARBA00009374"/>
    </source>
</evidence>
<protein>
    <recommendedName>
        <fullName evidence="7">FLZ-type domain-containing protein</fullName>
    </recommendedName>
</protein>
<dbReference type="Pfam" id="PF04570">
    <property type="entry name" value="zf-FLZ"/>
    <property type="match status" value="1"/>
</dbReference>
<feature type="compositionally biased region" description="Basic residues" evidence="6">
    <location>
        <begin position="1"/>
        <end position="12"/>
    </location>
</feature>
<comment type="subcellular location">
    <subcellularLocation>
        <location evidence="1">Cytoplasm</location>
    </subcellularLocation>
</comment>
<comment type="similarity">
    <text evidence="2">Belongs to the FLZ family.</text>
</comment>
<dbReference type="GO" id="GO:0005737">
    <property type="term" value="C:cytoplasm"/>
    <property type="evidence" value="ECO:0007669"/>
    <property type="project" value="UniProtKB-SubCell"/>
</dbReference>
<gene>
    <name evidence="8" type="ORF">CB5_LOCUS621</name>
</gene>
<proteinExistence type="inferred from homology"/>
<dbReference type="InterPro" id="IPR007650">
    <property type="entry name" value="Zf-FLZ_dom"/>
</dbReference>
<evidence type="ECO:0000256" key="3">
    <source>
        <dbReference type="ARBA" id="ARBA00022490"/>
    </source>
</evidence>
<dbReference type="PROSITE" id="PS51795">
    <property type="entry name" value="ZF_FLZ"/>
    <property type="match status" value="1"/>
</dbReference>
<dbReference type="GO" id="GO:0046872">
    <property type="term" value="F:metal ion binding"/>
    <property type="evidence" value="ECO:0007669"/>
    <property type="project" value="UniProtKB-KW"/>
</dbReference>
<feature type="domain" description="FLZ-type" evidence="7">
    <location>
        <begin position="67"/>
        <end position="111"/>
    </location>
</feature>
<dbReference type="AlphaFoldDB" id="A0A6V7NFN9"/>